<evidence type="ECO:0000256" key="3">
    <source>
        <dbReference type="ARBA" id="ARBA00023136"/>
    </source>
</evidence>
<name>A0ABV2R4J3_9HYPH</name>
<evidence type="ECO:0000256" key="2">
    <source>
        <dbReference type="ARBA" id="ARBA00022729"/>
    </source>
</evidence>
<keyword evidence="3" id="KW-0472">Membrane</keyword>
<evidence type="ECO:0000313" key="10">
    <source>
        <dbReference type="Proteomes" id="UP001549321"/>
    </source>
</evidence>
<comment type="caution">
    <text evidence="9">The sequence shown here is derived from an EMBL/GenBank/DDBJ whole genome shotgun (WGS) entry which is preliminary data.</text>
</comment>
<keyword evidence="10" id="KW-1185">Reference proteome</keyword>
<keyword evidence="2 8" id="KW-0732">Signal</keyword>
<evidence type="ECO:0000256" key="5">
    <source>
        <dbReference type="ARBA" id="ARBA00023237"/>
    </source>
</evidence>
<dbReference type="InterPro" id="IPR032831">
    <property type="entry name" value="LptM_cons"/>
</dbReference>
<dbReference type="PROSITE" id="PS51257">
    <property type="entry name" value="PROKAR_LIPOPROTEIN"/>
    <property type="match status" value="1"/>
</dbReference>
<comment type="subcellular location">
    <subcellularLocation>
        <location evidence="1">Cell outer membrane</location>
        <topology evidence="1">Lipid-anchor</topology>
    </subcellularLocation>
</comment>
<organism evidence="9 10">
    <name type="scientific">Kaistia defluvii</name>
    <dbReference type="NCBI Taxonomy" id="410841"/>
    <lineage>
        <taxon>Bacteria</taxon>
        <taxon>Pseudomonadati</taxon>
        <taxon>Pseudomonadota</taxon>
        <taxon>Alphaproteobacteria</taxon>
        <taxon>Hyphomicrobiales</taxon>
        <taxon>Kaistiaceae</taxon>
        <taxon>Kaistia</taxon>
    </lineage>
</organism>
<evidence type="ECO:0000256" key="1">
    <source>
        <dbReference type="ARBA" id="ARBA00004459"/>
    </source>
</evidence>
<dbReference type="Proteomes" id="UP001549321">
    <property type="component" value="Unassembled WGS sequence"/>
</dbReference>
<evidence type="ECO:0000256" key="7">
    <source>
        <dbReference type="SAM" id="MobiDB-lite"/>
    </source>
</evidence>
<reference evidence="9 10" key="1">
    <citation type="submission" date="2024-06" db="EMBL/GenBank/DDBJ databases">
        <title>Sorghum-associated microbial communities from plants grown in Nebraska, USA.</title>
        <authorList>
            <person name="Schachtman D."/>
        </authorList>
    </citation>
    <scope>NUCLEOTIDE SEQUENCE [LARGE SCALE GENOMIC DNA]</scope>
    <source>
        <strain evidence="9 10">3207</strain>
    </source>
</reference>
<feature type="compositionally biased region" description="Basic and acidic residues" evidence="7">
    <location>
        <begin position="43"/>
        <end position="53"/>
    </location>
</feature>
<dbReference type="NCBIfam" id="NF047847">
    <property type="entry name" value="SS_mature_LptM"/>
    <property type="match status" value="1"/>
</dbReference>
<evidence type="ECO:0000313" key="9">
    <source>
        <dbReference type="EMBL" id="MET4636214.1"/>
    </source>
</evidence>
<keyword evidence="6 9" id="KW-0449">Lipoprotein</keyword>
<proteinExistence type="predicted"/>
<protein>
    <submittedName>
        <fullName evidence="9">Small lipoprotein YifL</fullName>
    </submittedName>
</protein>
<keyword evidence="4" id="KW-0564">Palmitate</keyword>
<evidence type="ECO:0000256" key="4">
    <source>
        <dbReference type="ARBA" id="ARBA00023139"/>
    </source>
</evidence>
<dbReference type="RefSeq" id="WP_266331384.1">
    <property type="nucleotide sequence ID" value="NZ_JAPKNI010000003.1"/>
</dbReference>
<accession>A0ABV2R4J3</accession>
<sequence>MALAARILLLSAAMALAGCGVKGAPEPPPGGPQALSAQQTGPDGKKVDVSKPAKPDRSLFIDKLL</sequence>
<dbReference type="EMBL" id="JBEPSM010000004">
    <property type="protein sequence ID" value="MET4636214.1"/>
    <property type="molecule type" value="Genomic_DNA"/>
</dbReference>
<evidence type="ECO:0000256" key="8">
    <source>
        <dbReference type="SAM" id="SignalP"/>
    </source>
</evidence>
<feature type="region of interest" description="Disordered" evidence="7">
    <location>
        <begin position="23"/>
        <end position="53"/>
    </location>
</feature>
<evidence type="ECO:0000256" key="6">
    <source>
        <dbReference type="ARBA" id="ARBA00023288"/>
    </source>
</evidence>
<feature type="chain" id="PRO_5047418784" evidence="8">
    <location>
        <begin position="18"/>
        <end position="65"/>
    </location>
</feature>
<gene>
    <name evidence="9" type="ORF">ABIE08_004172</name>
</gene>
<feature type="signal peptide" evidence="8">
    <location>
        <begin position="1"/>
        <end position="17"/>
    </location>
</feature>
<keyword evidence="5" id="KW-0998">Cell outer membrane</keyword>